<feature type="region of interest" description="Disordered" evidence="1">
    <location>
        <begin position="1"/>
        <end position="53"/>
    </location>
</feature>
<evidence type="ECO:0000256" key="1">
    <source>
        <dbReference type="SAM" id="MobiDB-lite"/>
    </source>
</evidence>
<accession>A0A0B7AAD4</accession>
<gene>
    <name evidence="2" type="primary">ORF102236</name>
</gene>
<organism evidence="2">
    <name type="scientific">Arion vulgaris</name>
    <dbReference type="NCBI Taxonomy" id="1028688"/>
    <lineage>
        <taxon>Eukaryota</taxon>
        <taxon>Metazoa</taxon>
        <taxon>Spiralia</taxon>
        <taxon>Lophotrochozoa</taxon>
        <taxon>Mollusca</taxon>
        <taxon>Gastropoda</taxon>
        <taxon>Heterobranchia</taxon>
        <taxon>Euthyneura</taxon>
        <taxon>Panpulmonata</taxon>
        <taxon>Eupulmonata</taxon>
        <taxon>Stylommatophora</taxon>
        <taxon>Helicina</taxon>
        <taxon>Arionoidea</taxon>
        <taxon>Arionidae</taxon>
        <taxon>Arion</taxon>
    </lineage>
</organism>
<proteinExistence type="predicted"/>
<dbReference type="AlphaFoldDB" id="A0A0B7AAD4"/>
<name>A0A0B7AAD4_9EUPU</name>
<evidence type="ECO:0000313" key="2">
    <source>
        <dbReference type="EMBL" id="CEK76936.1"/>
    </source>
</evidence>
<reference evidence="2" key="1">
    <citation type="submission" date="2014-12" db="EMBL/GenBank/DDBJ databases">
        <title>Insight into the proteome of Arion vulgaris.</title>
        <authorList>
            <person name="Aradska J."/>
            <person name="Bulat T."/>
            <person name="Smidak R."/>
            <person name="Sarate P."/>
            <person name="Gangsoo J."/>
            <person name="Sialana F."/>
            <person name="Bilban M."/>
            <person name="Lubec G."/>
        </authorList>
    </citation>
    <scope>NUCLEOTIDE SEQUENCE</scope>
    <source>
        <tissue evidence="2">Skin</tissue>
    </source>
</reference>
<protein>
    <submittedName>
        <fullName evidence="2">Uncharacterized protein</fullName>
    </submittedName>
</protein>
<dbReference type="EMBL" id="HACG01030071">
    <property type="protein sequence ID" value="CEK76936.1"/>
    <property type="molecule type" value="Transcribed_RNA"/>
</dbReference>
<feature type="compositionally biased region" description="Basic residues" evidence="1">
    <location>
        <begin position="13"/>
        <end position="29"/>
    </location>
</feature>
<sequence length="53" mass="6086">MMTPPIQPENGMHQRHLGTRLKPLQRKSTLHPQSYCTRMMPAPPTTPNRHQGV</sequence>